<dbReference type="EMBL" id="SDAQ01000074">
    <property type="protein sequence ID" value="KAI3543060.1"/>
    <property type="molecule type" value="Genomic_DNA"/>
</dbReference>
<sequence>MQFFQRKSPSFQHIAASSEQTYSNVMRSAPLSSSVASSEKRRKTSLWGSQRMIGLDALFGLPPSRLQDGVRKTTLVFKEGNRYMSPEHVGEA</sequence>
<proteinExistence type="predicted"/>
<organism evidence="1 2">
    <name type="scientific">Colletotrichum abscissum</name>
    <dbReference type="NCBI Taxonomy" id="1671311"/>
    <lineage>
        <taxon>Eukaryota</taxon>
        <taxon>Fungi</taxon>
        <taxon>Dikarya</taxon>
        <taxon>Ascomycota</taxon>
        <taxon>Pezizomycotina</taxon>
        <taxon>Sordariomycetes</taxon>
        <taxon>Hypocreomycetidae</taxon>
        <taxon>Glomerellales</taxon>
        <taxon>Glomerellaceae</taxon>
        <taxon>Colletotrichum</taxon>
        <taxon>Colletotrichum acutatum species complex</taxon>
    </lineage>
</organism>
<evidence type="ECO:0000313" key="2">
    <source>
        <dbReference type="Proteomes" id="UP001056436"/>
    </source>
</evidence>
<name>A0A9P9X8V7_9PEZI</name>
<reference evidence="1" key="1">
    <citation type="submission" date="2019-01" db="EMBL/GenBank/DDBJ databases">
        <title>Colletotrichum abscissum LGMF1257.</title>
        <authorList>
            <person name="Baroncelli R."/>
        </authorList>
    </citation>
    <scope>NUCLEOTIDE SEQUENCE</scope>
    <source>
        <strain evidence="1">Ca142</strain>
    </source>
</reference>
<comment type="caution">
    <text evidence="1">The sequence shown here is derived from an EMBL/GenBank/DDBJ whole genome shotgun (WGS) entry which is preliminary data.</text>
</comment>
<dbReference type="AlphaFoldDB" id="A0A9P9X8V7"/>
<protein>
    <submittedName>
        <fullName evidence="1">Uncharacterized protein</fullName>
    </submittedName>
</protein>
<gene>
    <name evidence="1" type="ORF">CABS02_10184</name>
</gene>
<evidence type="ECO:0000313" key="1">
    <source>
        <dbReference type="EMBL" id="KAI3543060.1"/>
    </source>
</evidence>
<keyword evidence="2" id="KW-1185">Reference proteome</keyword>
<dbReference type="Proteomes" id="UP001056436">
    <property type="component" value="Unassembled WGS sequence"/>
</dbReference>
<accession>A0A9P9X8V7</accession>